<dbReference type="Pfam" id="PF06812">
    <property type="entry name" value="ImpA_N"/>
    <property type="match status" value="1"/>
</dbReference>
<evidence type="ECO:0000313" key="2">
    <source>
        <dbReference type="EMBL" id="AQS36231.1"/>
    </source>
</evidence>
<dbReference type="NCBIfam" id="TIGR03362">
    <property type="entry name" value="VI_chp_7"/>
    <property type="match status" value="1"/>
</dbReference>
<dbReference type="PANTHER" id="PTHR37024">
    <property type="entry name" value="TYPE VI SECRETION SYSTEM DUF2094 AND IMPA-RELATED DOMAIN PROTEIN"/>
    <property type="match status" value="1"/>
</dbReference>
<organism evidence="2 3">
    <name type="scientific">Shewanella psychrophila</name>
    <dbReference type="NCBI Taxonomy" id="225848"/>
    <lineage>
        <taxon>Bacteria</taxon>
        <taxon>Pseudomonadati</taxon>
        <taxon>Pseudomonadota</taxon>
        <taxon>Gammaproteobacteria</taxon>
        <taxon>Alteromonadales</taxon>
        <taxon>Shewanellaceae</taxon>
        <taxon>Shewanella</taxon>
    </lineage>
</organism>
<dbReference type="InterPro" id="IPR017739">
    <property type="entry name" value="T6SS-assoc_VCA0119"/>
</dbReference>
<name>A0A1S6HL23_9GAMM</name>
<proteinExistence type="predicted"/>
<feature type="domain" description="ImpA N-terminal" evidence="1">
    <location>
        <begin position="11"/>
        <end position="124"/>
    </location>
</feature>
<dbReference type="Proteomes" id="UP000189545">
    <property type="component" value="Chromosome"/>
</dbReference>
<gene>
    <name evidence="2" type="ORF">Sps_01042</name>
</gene>
<dbReference type="AlphaFoldDB" id="A0A1S6HL23"/>
<dbReference type="EMBL" id="CP014782">
    <property type="protein sequence ID" value="AQS36231.1"/>
    <property type="molecule type" value="Genomic_DNA"/>
</dbReference>
<dbReference type="STRING" id="225848.Sps_01042"/>
<dbReference type="KEGG" id="spsw:Sps_01042"/>
<dbReference type="InterPro" id="IPR010657">
    <property type="entry name" value="ImpA_N"/>
</dbReference>
<accession>A0A1S6HL23</accession>
<evidence type="ECO:0000259" key="1">
    <source>
        <dbReference type="Pfam" id="PF06812"/>
    </source>
</evidence>
<reference evidence="2 3" key="1">
    <citation type="submission" date="2016-03" db="EMBL/GenBank/DDBJ databases">
        <title>Complete genome sequence of Shewanella psychrophila WP2, a deep sea bacterium isolated from west Pacific sediment.</title>
        <authorList>
            <person name="Xu G."/>
            <person name="Jian H."/>
        </authorList>
    </citation>
    <scope>NUCLEOTIDE SEQUENCE [LARGE SCALE GENOMIC DNA]</scope>
    <source>
        <strain evidence="2 3">WP2</strain>
    </source>
</reference>
<evidence type="ECO:0000313" key="3">
    <source>
        <dbReference type="Proteomes" id="UP000189545"/>
    </source>
</evidence>
<keyword evidence="3" id="KW-1185">Reference proteome</keyword>
<dbReference type="OrthoDB" id="1522895at2"/>
<protein>
    <submittedName>
        <fullName evidence="2">Type VI secretion-associated protein, VC_A0119 family</fullName>
    </submittedName>
</protein>
<dbReference type="PANTHER" id="PTHR37024:SF3">
    <property type="entry name" value="TYPE VI SECRETION SYSTEM PROTEIN TSSA"/>
    <property type="match status" value="1"/>
</dbReference>
<dbReference type="RefSeq" id="WP_077751549.1">
    <property type="nucleotide sequence ID" value="NZ_CP014782.1"/>
</dbReference>
<sequence>MSQQYLKKIVEPISAASPVGDRLHDDALFDFVEAQLMKVGSLSHSEVQWGEVESGVMTLLETRSKDLKLITYLMQCLQHQASIDRFSLSLTSLNEFMKCYWETCFPAPGPRGVLPRRKYFAQIVQRTVKAGENLDSQFSDPDSKAQLLSWLSELMDTAEGLELPIDALDGLKVRLTRQFEQGESKATVVSAVSQTTSTTATAQVIAPKLEIDSSNDKATKQTLLKVADFISEFETGTGLSLKIRRFATWFSVAGVPENANAAGETSLMPIAADRVSEYLSQLERGADMALLRRVELSLTLSPFWLDGHHLSARIAVALGQTQWAKAIHEDTAAFVDRLPKLLNMSFKGGLPFASKDTQAWLEQGYGRATADGGGQGWELQGNEVMELAESGGLSMAFASLNDHLQRASEPRDNFYLRLLAADLKSDHQLSAMADIDYRILYEQANSTALADWEPGLMARLKQKANLD</sequence>
<dbReference type="Pfam" id="PF16989">
    <property type="entry name" value="T6SS_VasJ"/>
    <property type="match status" value="1"/>
</dbReference>